<protein>
    <submittedName>
        <fullName evidence="1">Uncharacterized protein</fullName>
    </submittedName>
</protein>
<organism evidence="1 2">
    <name type="scientific">Lasiosphaeris hirsuta</name>
    <dbReference type="NCBI Taxonomy" id="260670"/>
    <lineage>
        <taxon>Eukaryota</taxon>
        <taxon>Fungi</taxon>
        <taxon>Dikarya</taxon>
        <taxon>Ascomycota</taxon>
        <taxon>Pezizomycotina</taxon>
        <taxon>Sordariomycetes</taxon>
        <taxon>Sordariomycetidae</taxon>
        <taxon>Sordariales</taxon>
        <taxon>Lasiosphaeriaceae</taxon>
        <taxon>Lasiosphaeris</taxon>
    </lineage>
</organism>
<gene>
    <name evidence="1" type="ORF">B0H67DRAFT_321749</name>
</gene>
<evidence type="ECO:0000313" key="1">
    <source>
        <dbReference type="EMBL" id="KAK0707752.1"/>
    </source>
</evidence>
<dbReference type="EMBL" id="JAUKUA010000006">
    <property type="protein sequence ID" value="KAK0707752.1"/>
    <property type="molecule type" value="Genomic_DNA"/>
</dbReference>
<name>A0AA40DNX4_9PEZI</name>
<dbReference type="AlphaFoldDB" id="A0AA40DNX4"/>
<evidence type="ECO:0000313" key="2">
    <source>
        <dbReference type="Proteomes" id="UP001172102"/>
    </source>
</evidence>
<accession>A0AA40DNX4</accession>
<sequence length="262" mass="29680">MRNQSFLRLPLTNNPSLLTWASVSFHTHNKTALPILWYINPPHSLFPFLFGDSVLLVAAAFLAAIERGSAELRRCQDQPSSFRFLFVSLPPQKGLPGSSLAREVSARRWSGSRHRDTRTVCEISVWWLTCCIRCTGIVAPPFVTCAFRPYQNPMLTCGCRLHRLVPGDLQREVHHLRNRSSPADTEKHGPYAVMGEIRRLCMKMEQILRMFSHRPFCIGQAHTDDHCCDAHSPSVKSNNLPPHHYKVAGPSFLWHGSEAFLA</sequence>
<proteinExistence type="predicted"/>
<reference evidence="1" key="1">
    <citation type="submission" date="2023-06" db="EMBL/GenBank/DDBJ databases">
        <title>Genome-scale phylogeny and comparative genomics of the fungal order Sordariales.</title>
        <authorList>
            <consortium name="Lawrence Berkeley National Laboratory"/>
            <person name="Hensen N."/>
            <person name="Bonometti L."/>
            <person name="Westerberg I."/>
            <person name="Brannstrom I.O."/>
            <person name="Guillou S."/>
            <person name="Cros-Aarteil S."/>
            <person name="Calhoun S."/>
            <person name="Haridas S."/>
            <person name="Kuo A."/>
            <person name="Mondo S."/>
            <person name="Pangilinan J."/>
            <person name="Riley R."/>
            <person name="Labutti K."/>
            <person name="Andreopoulos B."/>
            <person name="Lipzen A."/>
            <person name="Chen C."/>
            <person name="Yanf M."/>
            <person name="Daum C."/>
            <person name="Ng V."/>
            <person name="Clum A."/>
            <person name="Steindorff A."/>
            <person name="Ohm R."/>
            <person name="Martin F."/>
            <person name="Silar P."/>
            <person name="Natvig D."/>
            <person name="Lalanne C."/>
            <person name="Gautier V."/>
            <person name="Ament-Velasquez S.L."/>
            <person name="Kruys A."/>
            <person name="Hutchinson M.I."/>
            <person name="Powell A.J."/>
            <person name="Barry K."/>
            <person name="Miller A.N."/>
            <person name="Grigoriev I.V."/>
            <person name="Debuchy R."/>
            <person name="Gladieux P."/>
            <person name="Thoren M.H."/>
            <person name="Johannesson H."/>
        </authorList>
    </citation>
    <scope>NUCLEOTIDE SEQUENCE</scope>
    <source>
        <strain evidence="1">SMH4607-1</strain>
    </source>
</reference>
<comment type="caution">
    <text evidence="1">The sequence shown here is derived from an EMBL/GenBank/DDBJ whole genome shotgun (WGS) entry which is preliminary data.</text>
</comment>
<keyword evidence="2" id="KW-1185">Reference proteome</keyword>
<dbReference type="Proteomes" id="UP001172102">
    <property type="component" value="Unassembled WGS sequence"/>
</dbReference>